<keyword evidence="4" id="KW-1185">Reference proteome</keyword>
<comment type="caution">
    <text evidence="3">The sequence shown here is derived from an EMBL/GenBank/DDBJ whole genome shotgun (WGS) entry which is preliminary data.</text>
</comment>
<evidence type="ECO:0000313" key="4">
    <source>
        <dbReference type="Proteomes" id="UP001244207"/>
    </source>
</evidence>
<feature type="signal peptide" evidence="2">
    <location>
        <begin position="1"/>
        <end position="24"/>
    </location>
</feature>
<dbReference type="GeneID" id="85392048"/>
<dbReference type="AlphaFoldDB" id="A0AAD8UQG7"/>
<feature type="region of interest" description="Disordered" evidence="1">
    <location>
        <begin position="47"/>
        <end position="70"/>
    </location>
</feature>
<organism evidence="3 4">
    <name type="scientific">Glomerella acutata</name>
    <name type="common">Colletotrichum acutatum</name>
    <dbReference type="NCBI Taxonomy" id="27357"/>
    <lineage>
        <taxon>Eukaryota</taxon>
        <taxon>Fungi</taxon>
        <taxon>Dikarya</taxon>
        <taxon>Ascomycota</taxon>
        <taxon>Pezizomycotina</taxon>
        <taxon>Sordariomycetes</taxon>
        <taxon>Hypocreomycetidae</taxon>
        <taxon>Glomerellales</taxon>
        <taxon>Glomerellaceae</taxon>
        <taxon>Colletotrichum</taxon>
        <taxon>Colletotrichum acutatum species complex</taxon>
    </lineage>
</organism>
<keyword evidence="2" id="KW-0732">Signal</keyword>
<evidence type="ECO:0000313" key="3">
    <source>
        <dbReference type="EMBL" id="KAK1725501.1"/>
    </source>
</evidence>
<dbReference type="RefSeq" id="XP_060365556.1">
    <property type="nucleotide sequence ID" value="XM_060508149.1"/>
</dbReference>
<dbReference type="Proteomes" id="UP001244207">
    <property type="component" value="Unassembled WGS sequence"/>
</dbReference>
<name>A0AAD8UQG7_GLOAC</name>
<sequence length="70" mass="7477">MSHFAARRISLLLCSLISLGPCRTCPNEYSEDEGGILLVCHAGAMPGSSPTLRPSHTPKKLSTLVPDTLQ</sequence>
<reference evidence="3" key="1">
    <citation type="submission" date="2021-12" db="EMBL/GenBank/DDBJ databases">
        <title>Comparative genomics, transcriptomics and evolutionary studies reveal genomic signatures of adaptation to plant cell wall in hemibiotrophic fungi.</title>
        <authorList>
            <consortium name="DOE Joint Genome Institute"/>
            <person name="Baroncelli R."/>
            <person name="Diaz J.F."/>
            <person name="Benocci T."/>
            <person name="Peng M."/>
            <person name="Battaglia E."/>
            <person name="Haridas S."/>
            <person name="Andreopoulos W."/>
            <person name="Labutti K."/>
            <person name="Pangilinan J."/>
            <person name="Floch G.L."/>
            <person name="Makela M.R."/>
            <person name="Henrissat B."/>
            <person name="Grigoriev I.V."/>
            <person name="Crouch J.A."/>
            <person name="De Vries R.P."/>
            <person name="Sukno S.A."/>
            <person name="Thon M.R."/>
        </authorList>
    </citation>
    <scope>NUCLEOTIDE SEQUENCE</scope>
    <source>
        <strain evidence="3">CBS 112980</strain>
    </source>
</reference>
<accession>A0AAD8UQG7</accession>
<protein>
    <recommendedName>
        <fullName evidence="5">Secreted protein</fullName>
    </recommendedName>
</protein>
<gene>
    <name evidence="3" type="ORF">BDZ83DRAFT_619760</name>
</gene>
<evidence type="ECO:0008006" key="5">
    <source>
        <dbReference type="Google" id="ProtNLM"/>
    </source>
</evidence>
<evidence type="ECO:0000256" key="2">
    <source>
        <dbReference type="SAM" id="SignalP"/>
    </source>
</evidence>
<dbReference type="EMBL" id="JAHMHS010000041">
    <property type="protein sequence ID" value="KAK1725501.1"/>
    <property type="molecule type" value="Genomic_DNA"/>
</dbReference>
<feature type="chain" id="PRO_5042130456" description="Secreted protein" evidence="2">
    <location>
        <begin position="25"/>
        <end position="70"/>
    </location>
</feature>
<proteinExistence type="predicted"/>
<evidence type="ECO:0000256" key="1">
    <source>
        <dbReference type="SAM" id="MobiDB-lite"/>
    </source>
</evidence>